<comment type="caution">
    <text evidence="2">The sequence shown here is derived from an EMBL/GenBank/DDBJ whole genome shotgun (WGS) entry which is preliminary data.</text>
</comment>
<dbReference type="SUPFAM" id="SSF160631">
    <property type="entry name" value="SMI1/KNR4-like"/>
    <property type="match status" value="1"/>
</dbReference>
<dbReference type="AlphaFoldDB" id="A0A917AMK1"/>
<dbReference type="InterPro" id="IPR018958">
    <property type="entry name" value="Knr4/Smi1-like_dom"/>
</dbReference>
<accession>A0A917AMK1</accession>
<dbReference type="SMART" id="SM00860">
    <property type="entry name" value="SMI1_KNR4"/>
    <property type="match status" value="1"/>
</dbReference>
<proteinExistence type="predicted"/>
<evidence type="ECO:0000313" key="3">
    <source>
        <dbReference type="Proteomes" id="UP000605259"/>
    </source>
</evidence>
<name>A0A917AMK1_9BACI</name>
<dbReference type="Pfam" id="PF14567">
    <property type="entry name" value="SUKH_5"/>
    <property type="match status" value="1"/>
</dbReference>
<dbReference type="Gene3D" id="3.40.1580.10">
    <property type="entry name" value="SMI1/KNR4-like"/>
    <property type="match status" value="1"/>
</dbReference>
<dbReference type="InterPro" id="IPR037883">
    <property type="entry name" value="Knr4/Smi1-like_sf"/>
</dbReference>
<evidence type="ECO:0000259" key="1">
    <source>
        <dbReference type="SMART" id="SM00860"/>
    </source>
</evidence>
<sequence>MKNEIINIIKTYQKERDFMGGVQESTIQYAEQVLNVKFPESYRWFVGNYGSGGLIGIEIYGCEEIGVDSSVIYQTRRYREDYKFPLNYIILNDIDGKVTCLDVDEMDSGECPIVFLDRHTKYRYEYNHENFYEYFLDCLQNAVDNFYEEE</sequence>
<dbReference type="Proteomes" id="UP000605259">
    <property type="component" value="Unassembled WGS sequence"/>
</dbReference>
<feature type="domain" description="Knr4/Smi1-like" evidence="1">
    <location>
        <begin position="21"/>
        <end position="137"/>
    </location>
</feature>
<keyword evidence="3" id="KW-1185">Reference proteome</keyword>
<reference evidence="2" key="1">
    <citation type="journal article" date="2014" name="Int. J. Syst. Evol. Microbiol.">
        <title>Complete genome sequence of Corynebacterium casei LMG S-19264T (=DSM 44701T), isolated from a smear-ripened cheese.</title>
        <authorList>
            <consortium name="US DOE Joint Genome Institute (JGI-PGF)"/>
            <person name="Walter F."/>
            <person name="Albersmeier A."/>
            <person name="Kalinowski J."/>
            <person name="Ruckert C."/>
        </authorList>
    </citation>
    <scope>NUCLEOTIDE SEQUENCE</scope>
    <source>
        <strain evidence="2">CGMCC 1.12698</strain>
    </source>
</reference>
<gene>
    <name evidence="2" type="primary">yobK</name>
    <name evidence="2" type="ORF">GCM10007140_10490</name>
</gene>
<reference evidence="2" key="2">
    <citation type="submission" date="2020-09" db="EMBL/GenBank/DDBJ databases">
        <authorList>
            <person name="Sun Q."/>
            <person name="Zhou Y."/>
        </authorList>
    </citation>
    <scope>NUCLEOTIDE SEQUENCE</scope>
    <source>
        <strain evidence="2">CGMCC 1.12698</strain>
    </source>
</reference>
<organism evidence="2 3">
    <name type="scientific">Priestia taiwanensis</name>
    <dbReference type="NCBI Taxonomy" id="1347902"/>
    <lineage>
        <taxon>Bacteria</taxon>
        <taxon>Bacillati</taxon>
        <taxon>Bacillota</taxon>
        <taxon>Bacilli</taxon>
        <taxon>Bacillales</taxon>
        <taxon>Bacillaceae</taxon>
        <taxon>Priestia</taxon>
    </lineage>
</organism>
<dbReference type="RefSeq" id="WP_188387350.1">
    <property type="nucleotide sequence ID" value="NZ_BMFK01000001.1"/>
</dbReference>
<protein>
    <submittedName>
        <fullName evidence="2">Antitoxin YobK</fullName>
    </submittedName>
</protein>
<evidence type="ECO:0000313" key="2">
    <source>
        <dbReference type="EMBL" id="GGE62135.1"/>
    </source>
</evidence>
<dbReference type="EMBL" id="BMFK01000001">
    <property type="protein sequence ID" value="GGE62135.1"/>
    <property type="molecule type" value="Genomic_DNA"/>
</dbReference>